<keyword evidence="2" id="KW-1185">Reference proteome</keyword>
<proteinExistence type="predicted"/>
<comment type="caution">
    <text evidence="1">The sequence shown here is derived from an EMBL/GenBank/DDBJ whole genome shotgun (WGS) entry which is preliminary data.</text>
</comment>
<dbReference type="EMBL" id="ML986585">
    <property type="protein sequence ID" value="KAF2268758.1"/>
    <property type="molecule type" value="Genomic_DNA"/>
</dbReference>
<reference evidence="2" key="1">
    <citation type="journal article" date="2020" name="Stud. Mycol.">
        <title>101 Dothideomycetes genomes: A test case for predicting lifestyles and emergence of pathogens.</title>
        <authorList>
            <person name="Haridas S."/>
            <person name="Albert R."/>
            <person name="Binder M."/>
            <person name="Bloem J."/>
            <person name="LaButti K."/>
            <person name="Salamov A."/>
            <person name="Andreopoulos B."/>
            <person name="Baker S."/>
            <person name="Barry K."/>
            <person name="Bills G."/>
            <person name="Bluhm B."/>
            <person name="Cannon C."/>
            <person name="Castanera R."/>
            <person name="Culley D."/>
            <person name="Daum C."/>
            <person name="Ezra D."/>
            <person name="Gonzalez J."/>
            <person name="Henrissat B."/>
            <person name="Kuo A."/>
            <person name="Liang C."/>
            <person name="Lipzen A."/>
            <person name="Lutzoni F."/>
            <person name="Magnuson J."/>
            <person name="Mondo S."/>
            <person name="Nolan M."/>
            <person name="Ohm R."/>
            <person name="Pangilinan J."/>
            <person name="Park H.-J."/>
            <person name="Ramirez L."/>
            <person name="Alfaro M."/>
            <person name="Sun H."/>
            <person name="Tritt A."/>
            <person name="Yoshinaga Y."/>
            <person name="Zwiers L.-H."/>
            <person name="Turgeon B."/>
            <person name="Goodwin S."/>
            <person name="Spatafora J."/>
            <person name="Crous P."/>
            <person name="Grigoriev I."/>
        </authorList>
    </citation>
    <scope>NUCLEOTIDE SEQUENCE [LARGE SCALE GENOMIC DNA]</scope>
    <source>
        <strain evidence="2">CBS 304.66</strain>
    </source>
</reference>
<evidence type="ECO:0000313" key="1">
    <source>
        <dbReference type="EMBL" id="KAF2268758.1"/>
    </source>
</evidence>
<protein>
    <submittedName>
        <fullName evidence="1">Uncharacterized protein</fullName>
    </submittedName>
</protein>
<evidence type="ECO:0000313" key="2">
    <source>
        <dbReference type="Proteomes" id="UP000800093"/>
    </source>
</evidence>
<accession>A0A9P4KIP3</accession>
<sequence length="112" mass="12420">MWNYVPHQRHSSIFASSLSICSSSTLTFTSCCVDFVSRKCGEGEALDSLSMSIFAEREGWLVEGKLGPMWHGGLSFISPSFRYTIILWRGVCPVMLEGIRTDPHSLLPTTSS</sequence>
<organism evidence="1 2">
    <name type="scientific">Lojkania enalia</name>
    <dbReference type="NCBI Taxonomy" id="147567"/>
    <lineage>
        <taxon>Eukaryota</taxon>
        <taxon>Fungi</taxon>
        <taxon>Dikarya</taxon>
        <taxon>Ascomycota</taxon>
        <taxon>Pezizomycotina</taxon>
        <taxon>Dothideomycetes</taxon>
        <taxon>Pleosporomycetidae</taxon>
        <taxon>Pleosporales</taxon>
        <taxon>Pleosporales incertae sedis</taxon>
        <taxon>Lojkania</taxon>
    </lineage>
</organism>
<gene>
    <name evidence="1" type="ORF">CC78DRAFT_351527</name>
</gene>
<name>A0A9P4KIP3_9PLEO</name>
<dbReference type="AlphaFoldDB" id="A0A9P4KIP3"/>
<dbReference type="Proteomes" id="UP000800093">
    <property type="component" value="Unassembled WGS sequence"/>
</dbReference>